<comment type="caution">
    <text evidence="3">The sequence shown here is derived from an EMBL/GenBank/DDBJ whole genome shotgun (WGS) entry which is preliminary data.</text>
</comment>
<evidence type="ECO:0000259" key="2">
    <source>
        <dbReference type="Pfam" id="PF03959"/>
    </source>
</evidence>
<dbReference type="GO" id="GO:0019748">
    <property type="term" value="P:secondary metabolic process"/>
    <property type="evidence" value="ECO:0007669"/>
    <property type="project" value="TreeGrafter"/>
</dbReference>
<protein>
    <recommendedName>
        <fullName evidence="2">Serine hydrolase domain-containing protein</fullName>
    </recommendedName>
</protein>
<dbReference type="PANTHER" id="PTHR48070">
    <property type="entry name" value="ESTERASE OVCA2"/>
    <property type="match status" value="1"/>
</dbReference>
<name>A0A5M8Q4D0_9LECA</name>
<keyword evidence="1" id="KW-0378">Hydrolase</keyword>
<dbReference type="PANTHER" id="PTHR48070:SF7">
    <property type="entry name" value="SERINE HYDROLASE FSH DOMAIN-CONTAINING PROTEIN-RELATED"/>
    <property type="match status" value="1"/>
</dbReference>
<dbReference type="InterPro" id="IPR029058">
    <property type="entry name" value="AB_hydrolase_fold"/>
</dbReference>
<dbReference type="Pfam" id="PF03959">
    <property type="entry name" value="FSH1"/>
    <property type="match status" value="1"/>
</dbReference>
<reference evidence="3 4" key="1">
    <citation type="submission" date="2019-09" db="EMBL/GenBank/DDBJ databases">
        <title>The hologenome of the rock-dwelling lichen Lasallia pustulata.</title>
        <authorList>
            <person name="Greshake Tzovaras B."/>
            <person name="Segers F."/>
            <person name="Bicker A."/>
            <person name="Dal Grande F."/>
            <person name="Otte J."/>
            <person name="Hankeln T."/>
            <person name="Schmitt I."/>
            <person name="Ebersberger I."/>
        </authorList>
    </citation>
    <scope>NUCLEOTIDE SEQUENCE [LARGE SCALE GENOMIC DNA]</scope>
    <source>
        <strain evidence="3">A1-1</strain>
    </source>
</reference>
<evidence type="ECO:0000256" key="1">
    <source>
        <dbReference type="ARBA" id="ARBA00022801"/>
    </source>
</evidence>
<dbReference type="InterPro" id="IPR005645">
    <property type="entry name" value="FSH-like_dom"/>
</dbReference>
<dbReference type="SUPFAM" id="SSF53474">
    <property type="entry name" value="alpha/beta-Hydrolases"/>
    <property type="match status" value="1"/>
</dbReference>
<dbReference type="EMBL" id="VXIT01000001">
    <property type="protein sequence ID" value="KAA6416227.1"/>
    <property type="molecule type" value="Genomic_DNA"/>
</dbReference>
<dbReference type="Proteomes" id="UP000324767">
    <property type="component" value="Unassembled WGS sequence"/>
</dbReference>
<sequence length="226" mass="25082">MRILCLHGMGTNSDILAAQTEAIRSALPKHYTFSFYDGDHQCEPAEGISEIFPGPYLCYHSVPTTSAVLDAHDLVWDIIEQDGPFDGVMGFSQGAGLTASILLHHALENPDEPPPFRFAIFICSGLPYSISSACGEDLAPFWASDKSVRRFHPRCDQMRISIPVAHIAGRKDSYYPQGQQLVKFCDSLQVSVVEHEEGHNVPRSMKVTKEMVRAIERVIEMAEVGF</sequence>
<dbReference type="OrthoDB" id="2094269at2759"/>
<dbReference type="Gene3D" id="3.40.50.1820">
    <property type="entry name" value="alpha/beta hydrolase"/>
    <property type="match status" value="1"/>
</dbReference>
<feature type="domain" description="Serine hydrolase" evidence="2">
    <location>
        <begin position="1"/>
        <end position="210"/>
    </location>
</feature>
<gene>
    <name evidence="3" type="ORF">FRX48_00947</name>
</gene>
<accession>A0A5M8Q4D0</accession>
<organism evidence="3 4">
    <name type="scientific">Lasallia pustulata</name>
    <dbReference type="NCBI Taxonomy" id="136370"/>
    <lineage>
        <taxon>Eukaryota</taxon>
        <taxon>Fungi</taxon>
        <taxon>Dikarya</taxon>
        <taxon>Ascomycota</taxon>
        <taxon>Pezizomycotina</taxon>
        <taxon>Lecanoromycetes</taxon>
        <taxon>OSLEUM clade</taxon>
        <taxon>Umbilicariomycetidae</taxon>
        <taxon>Umbilicariales</taxon>
        <taxon>Umbilicariaceae</taxon>
        <taxon>Lasallia</taxon>
    </lineage>
</organism>
<proteinExistence type="predicted"/>
<dbReference type="GO" id="GO:0005737">
    <property type="term" value="C:cytoplasm"/>
    <property type="evidence" value="ECO:0007669"/>
    <property type="project" value="TreeGrafter"/>
</dbReference>
<dbReference type="GO" id="GO:0016787">
    <property type="term" value="F:hydrolase activity"/>
    <property type="evidence" value="ECO:0007669"/>
    <property type="project" value="UniProtKB-KW"/>
</dbReference>
<evidence type="ECO:0000313" key="3">
    <source>
        <dbReference type="EMBL" id="KAA6416227.1"/>
    </source>
</evidence>
<dbReference type="AlphaFoldDB" id="A0A5M8Q4D0"/>
<evidence type="ECO:0000313" key="4">
    <source>
        <dbReference type="Proteomes" id="UP000324767"/>
    </source>
</evidence>
<dbReference type="GO" id="GO:0005634">
    <property type="term" value="C:nucleus"/>
    <property type="evidence" value="ECO:0007669"/>
    <property type="project" value="TreeGrafter"/>
</dbReference>
<dbReference type="InterPro" id="IPR050593">
    <property type="entry name" value="LovG"/>
</dbReference>